<evidence type="ECO:0000313" key="4">
    <source>
        <dbReference type="EMBL" id="EFN54497.1"/>
    </source>
</evidence>
<evidence type="ECO:0000256" key="2">
    <source>
        <dbReference type="ARBA" id="ARBA00022679"/>
    </source>
</evidence>
<dbReference type="InParanoid" id="E1ZHP5"/>
<keyword evidence="3" id="KW-0501">Molybdenum cofactor biosynthesis</keyword>
<dbReference type="KEGG" id="cvr:CHLNCDRAFT_17589"/>
<dbReference type="CDD" id="cd00756">
    <property type="entry name" value="MoaE"/>
    <property type="match status" value="1"/>
</dbReference>
<dbReference type="Pfam" id="PF02391">
    <property type="entry name" value="MoaE"/>
    <property type="match status" value="1"/>
</dbReference>
<dbReference type="OMA" id="WKHQFFA"/>
<organism evidence="5">
    <name type="scientific">Chlorella variabilis</name>
    <name type="common">Green alga</name>
    <dbReference type="NCBI Taxonomy" id="554065"/>
    <lineage>
        <taxon>Eukaryota</taxon>
        <taxon>Viridiplantae</taxon>
        <taxon>Chlorophyta</taxon>
        <taxon>core chlorophytes</taxon>
        <taxon>Trebouxiophyceae</taxon>
        <taxon>Chlorellales</taxon>
        <taxon>Chlorellaceae</taxon>
        <taxon>Chlorella clade</taxon>
        <taxon>Chlorella</taxon>
    </lineage>
</organism>
<keyword evidence="1" id="KW-0963">Cytoplasm</keyword>
<evidence type="ECO:0000256" key="3">
    <source>
        <dbReference type="ARBA" id="ARBA00023150"/>
    </source>
</evidence>
<name>E1ZHP5_CHLVA</name>
<gene>
    <name evidence="4" type="ORF">CHLNCDRAFT_17589</name>
</gene>
<dbReference type="GeneID" id="17353956"/>
<feature type="non-terminal residue" evidence="4">
    <location>
        <position position="1"/>
    </location>
</feature>
<evidence type="ECO:0000256" key="1">
    <source>
        <dbReference type="ARBA" id="ARBA00022490"/>
    </source>
</evidence>
<dbReference type="EMBL" id="GL433847">
    <property type="protein sequence ID" value="EFN54497.1"/>
    <property type="molecule type" value="Genomic_DNA"/>
</dbReference>
<dbReference type="Gene3D" id="3.90.1170.40">
    <property type="entry name" value="Molybdopterin biosynthesis MoaE subunit"/>
    <property type="match status" value="1"/>
</dbReference>
<dbReference type="GO" id="GO:0016740">
    <property type="term" value="F:transferase activity"/>
    <property type="evidence" value="ECO:0007669"/>
    <property type="project" value="UniProtKB-KW"/>
</dbReference>
<dbReference type="STRING" id="554065.E1ZHP5"/>
<accession>E1ZHP5</accession>
<evidence type="ECO:0000313" key="5">
    <source>
        <dbReference type="Proteomes" id="UP000008141"/>
    </source>
</evidence>
<dbReference type="OrthoDB" id="5531344at2759"/>
<dbReference type="FunCoup" id="E1ZHP5">
    <property type="interactions" value="966"/>
</dbReference>
<dbReference type="PANTHER" id="PTHR23404">
    <property type="entry name" value="MOLYBDOPTERIN SYNTHASE RELATED"/>
    <property type="match status" value="1"/>
</dbReference>
<dbReference type="Proteomes" id="UP000008141">
    <property type="component" value="Unassembled WGS sequence"/>
</dbReference>
<dbReference type="InterPro" id="IPR003448">
    <property type="entry name" value="Mopterin_biosynth_MoaE"/>
</dbReference>
<reference evidence="4 5" key="1">
    <citation type="journal article" date="2010" name="Plant Cell">
        <title>The Chlorella variabilis NC64A genome reveals adaptation to photosymbiosis, coevolution with viruses, and cryptic sex.</title>
        <authorList>
            <person name="Blanc G."/>
            <person name="Duncan G."/>
            <person name="Agarkova I."/>
            <person name="Borodovsky M."/>
            <person name="Gurnon J."/>
            <person name="Kuo A."/>
            <person name="Lindquist E."/>
            <person name="Lucas S."/>
            <person name="Pangilinan J."/>
            <person name="Polle J."/>
            <person name="Salamov A."/>
            <person name="Terry A."/>
            <person name="Yamada T."/>
            <person name="Dunigan D.D."/>
            <person name="Grigoriev I.V."/>
            <person name="Claverie J.M."/>
            <person name="Van Etten J.L."/>
        </authorList>
    </citation>
    <scope>NUCLEOTIDE SEQUENCE [LARGE SCALE GENOMIC DNA]</scope>
    <source>
        <strain evidence="4 5">NC64A</strain>
    </source>
</reference>
<sequence>LDQARYVSLVSEPAAGAIATFLGVTRDNFQGKATQRLEYEAYVPMAARKLLELCQQACGKWQLCRMAVAHRTGTVLVGEASVIIAVSSAHRREALEACHWAIDELKATIPIWKKEVFEDGEVWKENEEWRQQQ</sequence>
<keyword evidence="2" id="KW-0808">Transferase</keyword>
<proteinExistence type="predicted"/>
<dbReference type="AlphaFoldDB" id="E1ZHP5"/>
<keyword evidence="5" id="KW-1185">Reference proteome</keyword>
<dbReference type="SUPFAM" id="SSF54690">
    <property type="entry name" value="Molybdopterin synthase subunit MoaE"/>
    <property type="match status" value="1"/>
</dbReference>
<dbReference type="GO" id="GO:0006777">
    <property type="term" value="P:Mo-molybdopterin cofactor biosynthetic process"/>
    <property type="evidence" value="ECO:0007669"/>
    <property type="project" value="UniProtKB-KW"/>
</dbReference>
<dbReference type="FunFam" id="3.90.1170.40:FF:000002">
    <property type="entry name" value="Molybdopterin synthase catalytic subunit"/>
    <property type="match status" value="1"/>
</dbReference>
<feature type="non-terminal residue" evidence="4">
    <location>
        <position position="133"/>
    </location>
</feature>
<evidence type="ECO:0008006" key="6">
    <source>
        <dbReference type="Google" id="ProtNLM"/>
    </source>
</evidence>
<dbReference type="RefSeq" id="XP_005846599.1">
    <property type="nucleotide sequence ID" value="XM_005846537.1"/>
</dbReference>
<dbReference type="eggNOG" id="KOG3307">
    <property type="taxonomic scope" value="Eukaryota"/>
</dbReference>
<dbReference type="InterPro" id="IPR036563">
    <property type="entry name" value="MoaE_sf"/>
</dbReference>
<protein>
    <recommendedName>
        <fullName evidence="6">Molybdopterin synthase catalytic subunit</fullName>
    </recommendedName>
</protein>